<dbReference type="InterPro" id="IPR036374">
    <property type="entry name" value="OxRdtase_Mopterin-bd_sf"/>
</dbReference>
<dbReference type="Gene3D" id="3.90.420.10">
    <property type="entry name" value="Oxidoreductase, molybdopterin-binding domain"/>
    <property type="match status" value="1"/>
</dbReference>
<gene>
    <name evidence="3" type="ORF">GEV37_01575</name>
</gene>
<evidence type="ECO:0000256" key="1">
    <source>
        <dbReference type="SAM" id="SignalP"/>
    </source>
</evidence>
<dbReference type="EMBL" id="WHVL01000001">
    <property type="protein sequence ID" value="MCB8887820.1"/>
    <property type="molecule type" value="Genomic_DNA"/>
</dbReference>
<sequence length="164" mass="18145">MRYLIALLAAFSLPSLYAETLELPQGPVILTVSGELENTNAGDHAQFDRAMLEALPQHETVTHTPWHDGAVSFVGPLGRTLLDAVGSEGRELRISALNDYSATVPVRDFYKYDVILAMSANGQPLQVRDQGPLFVIYPFDQASSLMNEVTLSRSVWQVNRIEIE</sequence>
<feature type="signal peptide" evidence="1">
    <location>
        <begin position="1"/>
        <end position="18"/>
    </location>
</feature>
<evidence type="ECO:0000313" key="3">
    <source>
        <dbReference type="EMBL" id="MCB8887820.1"/>
    </source>
</evidence>
<comment type="caution">
    <text evidence="3">The sequence shown here is derived from an EMBL/GenBank/DDBJ whole genome shotgun (WGS) entry which is preliminary data.</text>
</comment>
<dbReference type="InterPro" id="IPR000572">
    <property type="entry name" value="OxRdtase_Mopterin-bd_dom"/>
</dbReference>
<reference evidence="3 4" key="1">
    <citation type="journal article" date="2021" name="Sci. Rep.">
        <title>Genome analysis of a halophilic bacterium Halomonas malpeensis YU-PRIM-29(T) reveals its exopolysaccharide and pigment producing capabilities.</title>
        <authorList>
            <person name="Athmika"/>
            <person name="Ghate S.D."/>
            <person name="Arun A.B."/>
            <person name="Rao S.S."/>
            <person name="Kumar S.T.A."/>
            <person name="Kandiyil M.K."/>
            <person name="Saptami K."/>
            <person name="Rekha P.D."/>
        </authorList>
    </citation>
    <scope>NUCLEOTIDE SEQUENCE [LARGE SCALE GENOMIC DNA]</scope>
    <source>
        <strain evidence="4">prim 29</strain>
    </source>
</reference>
<dbReference type="RefSeq" id="WP_227388417.1">
    <property type="nucleotide sequence ID" value="NZ_JBHSCJ010000003.1"/>
</dbReference>
<evidence type="ECO:0000259" key="2">
    <source>
        <dbReference type="Pfam" id="PF00174"/>
    </source>
</evidence>
<keyword evidence="1" id="KW-0732">Signal</keyword>
<feature type="domain" description="Oxidoreductase molybdopterin-binding" evidence="2">
    <location>
        <begin position="60"/>
        <end position="138"/>
    </location>
</feature>
<accession>A0ABS8DNU4</accession>
<proteinExistence type="predicted"/>
<name>A0ABS8DNU4_9GAMM</name>
<evidence type="ECO:0000313" key="4">
    <source>
        <dbReference type="Proteomes" id="UP001319882"/>
    </source>
</evidence>
<keyword evidence="4" id="KW-1185">Reference proteome</keyword>
<organism evidence="3 4">
    <name type="scientific">Vreelandella malpeensis</name>
    <dbReference type="NCBI Taxonomy" id="1172368"/>
    <lineage>
        <taxon>Bacteria</taxon>
        <taxon>Pseudomonadati</taxon>
        <taxon>Pseudomonadota</taxon>
        <taxon>Gammaproteobacteria</taxon>
        <taxon>Oceanospirillales</taxon>
        <taxon>Halomonadaceae</taxon>
        <taxon>Vreelandella</taxon>
    </lineage>
</organism>
<dbReference type="SUPFAM" id="SSF56524">
    <property type="entry name" value="Oxidoreductase molybdopterin-binding domain"/>
    <property type="match status" value="1"/>
</dbReference>
<dbReference type="Pfam" id="PF00174">
    <property type="entry name" value="Oxidored_molyb"/>
    <property type="match status" value="1"/>
</dbReference>
<feature type="chain" id="PRO_5046977742" evidence="1">
    <location>
        <begin position="19"/>
        <end position="164"/>
    </location>
</feature>
<dbReference type="Proteomes" id="UP001319882">
    <property type="component" value="Unassembled WGS sequence"/>
</dbReference>
<protein>
    <submittedName>
        <fullName evidence="3">Molybdopterin-dependent oxidoreductase</fullName>
    </submittedName>
</protein>